<keyword evidence="2" id="KW-1185">Reference proteome</keyword>
<dbReference type="EnsemblPlants" id="AET7Gv21207200.25">
    <property type="protein sequence ID" value="AET7Gv21207200.25"/>
    <property type="gene ID" value="AET7Gv21207200"/>
</dbReference>
<name>A0A453T2W7_AEGTS</name>
<dbReference type="AlphaFoldDB" id="A0A453T2W7"/>
<sequence>MMDLSHQKHKDAAYDDSGSVSKLMFMGDIEATPR</sequence>
<accession>A0A453T2W7</accession>
<dbReference type="Proteomes" id="UP000015105">
    <property type="component" value="Chromosome 7D"/>
</dbReference>
<reference evidence="1" key="3">
    <citation type="journal article" date="2017" name="Nature">
        <title>Genome sequence of the progenitor of the wheat D genome Aegilops tauschii.</title>
        <authorList>
            <person name="Luo M.C."/>
            <person name="Gu Y.Q."/>
            <person name="Puiu D."/>
            <person name="Wang H."/>
            <person name="Twardziok S.O."/>
            <person name="Deal K.R."/>
            <person name="Huo N."/>
            <person name="Zhu T."/>
            <person name="Wang L."/>
            <person name="Wang Y."/>
            <person name="McGuire P.E."/>
            <person name="Liu S."/>
            <person name="Long H."/>
            <person name="Ramasamy R.K."/>
            <person name="Rodriguez J.C."/>
            <person name="Van S.L."/>
            <person name="Yuan L."/>
            <person name="Wang Z."/>
            <person name="Xia Z."/>
            <person name="Xiao L."/>
            <person name="Anderson O.D."/>
            <person name="Ouyang S."/>
            <person name="Liang Y."/>
            <person name="Zimin A.V."/>
            <person name="Pertea G."/>
            <person name="Qi P."/>
            <person name="Bennetzen J.L."/>
            <person name="Dai X."/>
            <person name="Dawson M.W."/>
            <person name="Muller H.G."/>
            <person name="Kugler K."/>
            <person name="Rivarola-Duarte L."/>
            <person name="Spannagl M."/>
            <person name="Mayer K.F.X."/>
            <person name="Lu F.H."/>
            <person name="Bevan M.W."/>
            <person name="Leroy P."/>
            <person name="Li P."/>
            <person name="You F.M."/>
            <person name="Sun Q."/>
            <person name="Liu Z."/>
            <person name="Lyons E."/>
            <person name="Wicker T."/>
            <person name="Salzberg S.L."/>
            <person name="Devos K.M."/>
            <person name="Dvorak J."/>
        </authorList>
    </citation>
    <scope>NUCLEOTIDE SEQUENCE [LARGE SCALE GENOMIC DNA]</scope>
    <source>
        <strain evidence="1">cv. AL8/78</strain>
    </source>
</reference>
<protein>
    <submittedName>
        <fullName evidence="1">Uncharacterized protein</fullName>
    </submittedName>
</protein>
<evidence type="ECO:0000313" key="2">
    <source>
        <dbReference type="Proteomes" id="UP000015105"/>
    </source>
</evidence>
<dbReference type="Gramene" id="AET7Gv21207200.25">
    <property type="protein sequence ID" value="AET7Gv21207200.25"/>
    <property type="gene ID" value="AET7Gv21207200"/>
</dbReference>
<reference evidence="2" key="1">
    <citation type="journal article" date="2014" name="Science">
        <title>Ancient hybridizations among the ancestral genomes of bread wheat.</title>
        <authorList>
            <consortium name="International Wheat Genome Sequencing Consortium,"/>
            <person name="Marcussen T."/>
            <person name="Sandve S.R."/>
            <person name="Heier L."/>
            <person name="Spannagl M."/>
            <person name="Pfeifer M."/>
            <person name="Jakobsen K.S."/>
            <person name="Wulff B.B."/>
            <person name="Steuernagel B."/>
            <person name="Mayer K.F."/>
            <person name="Olsen O.A."/>
        </authorList>
    </citation>
    <scope>NUCLEOTIDE SEQUENCE [LARGE SCALE GENOMIC DNA]</scope>
    <source>
        <strain evidence="2">cv. AL8/78</strain>
    </source>
</reference>
<organism evidence="1 2">
    <name type="scientific">Aegilops tauschii subsp. strangulata</name>
    <name type="common">Goatgrass</name>
    <dbReference type="NCBI Taxonomy" id="200361"/>
    <lineage>
        <taxon>Eukaryota</taxon>
        <taxon>Viridiplantae</taxon>
        <taxon>Streptophyta</taxon>
        <taxon>Embryophyta</taxon>
        <taxon>Tracheophyta</taxon>
        <taxon>Spermatophyta</taxon>
        <taxon>Magnoliopsida</taxon>
        <taxon>Liliopsida</taxon>
        <taxon>Poales</taxon>
        <taxon>Poaceae</taxon>
        <taxon>BOP clade</taxon>
        <taxon>Pooideae</taxon>
        <taxon>Triticodae</taxon>
        <taxon>Triticeae</taxon>
        <taxon>Triticinae</taxon>
        <taxon>Aegilops</taxon>
    </lineage>
</organism>
<proteinExistence type="predicted"/>
<reference evidence="1" key="5">
    <citation type="journal article" date="2021" name="G3 (Bethesda)">
        <title>Aegilops tauschii genome assembly Aet v5.0 features greater sequence contiguity and improved annotation.</title>
        <authorList>
            <person name="Wang L."/>
            <person name="Zhu T."/>
            <person name="Rodriguez J.C."/>
            <person name="Deal K.R."/>
            <person name="Dubcovsky J."/>
            <person name="McGuire P.E."/>
            <person name="Lux T."/>
            <person name="Spannagl M."/>
            <person name="Mayer K.F.X."/>
            <person name="Baldrich P."/>
            <person name="Meyers B.C."/>
            <person name="Huo N."/>
            <person name="Gu Y.Q."/>
            <person name="Zhou H."/>
            <person name="Devos K.M."/>
            <person name="Bennetzen J.L."/>
            <person name="Unver T."/>
            <person name="Budak H."/>
            <person name="Gulick P.J."/>
            <person name="Galiba G."/>
            <person name="Kalapos B."/>
            <person name="Nelson D.R."/>
            <person name="Li P."/>
            <person name="You F.M."/>
            <person name="Luo M.C."/>
            <person name="Dvorak J."/>
        </authorList>
    </citation>
    <scope>NUCLEOTIDE SEQUENCE [LARGE SCALE GENOMIC DNA]</scope>
    <source>
        <strain evidence="1">cv. AL8/78</strain>
    </source>
</reference>
<reference evidence="2" key="2">
    <citation type="journal article" date="2017" name="Nat. Plants">
        <title>The Aegilops tauschii genome reveals multiple impacts of transposons.</title>
        <authorList>
            <person name="Zhao G."/>
            <person name="Zou C."/>
            <person name="Li K."/>
            <person name="Wang K."/>
            <person name="Li T."/>
            <person name="Gao L."/>
            <person name="Zhang X."/>
            <person name="Wang H."/>
            <person name="Yang Z."/>
            <person name="Liu X."/>
            <person name="Jiang W."/>
            <person name="Mao L."/>
            <person name="Kong X."/>
            <person name="Jiao Y."/>
            <person name="Jia J."/>
        </authorList>
    </citation>
    <scope>NUCLEOTIDE SEQUENCE [LARGE SCALE GENOMIC DNA]</scope>
    <source>
        <strain evidence="2">cv. AL8/78</strain>
    </source>
</reference>
<reference evidence="1" key="4">
    <citation type="submission" date="2019-03" db="UniProtKB">
        <authorList>
            <consortium name="EnsemblPlants"/>
        </authorList>
    </citation>
    <scope>IDENTIFICATION</scope>
</reference>
<evidence type="ECO:0000313" key="1">
    <source>
        <dbReference type="EnsemblPlants" id="AET7Gv21207200.25"/>
    </source>
</evidence>